<dbReference type="Pfam" id="PF04055">
    <property type="entry name" value="Radical_SAM"/>
    <property type="match status" value="1"/>
</dbReference>
<dbReference type="PANTHER" id="PTHR13932">
    <property type="entry name" value="COPROPORPHYRINIGEN III OXIDASE"/>
    <property type="match status" value="1"/>
</dbReference>
<dbReference type="AlphaFoldDB" id="A0A5C6A1I0"/>
<dbReference type="PROSITE" id="PS51918">
    <property type="entry name" value="RADICAL_SAM"/>
    <property type="match status" value="1"/>
</dbReference>
<dbReference type="GO" id="GO:0051539">
    <property type="term" value="F:4 iron, 4 sulfur cluster binding"/>
    <property type="evidence" value="ECO:0007669"/>
    <property type="project" value="TreeGrafter"/>
</dbReference>
<evidence type="ECO:0000259" key="1">
    <source>
        <dbReference type="PROSITE" id="PS51918"/>
    </source>
</evidence>
<feature type="domain" description="Radical SAM core" evidence="1">
    <location>
        <begin position="42"/>
        <end position="288"/>
    </location>
</feature>
<protein>
    <submittedName>
        <fullName evidence="2">Oxygen-independent coproporphyrinogen-III oxidase 1</fullName>
        <ecNumber evidence="2">1.3.98.3</ecNumber>
    </submittedName>
</protein>
<dbReference type="InterPro" id="IPR007197">
    <property type="entry name" value="rSAM"/>
</dbReference>
<dbReference type="InterPro" id="IPR006638">
    <property type="entry name" value="Elp3/MiaA/NifB-like_rSAM"/>
</dbReference>
<dbReference type="EC" id="1.3.98.3" evidence="2"/>
<proteinExistence type="predicted"/>
<dbReference type="OrthoDB" id="9808022at2"/>
<dbReference type="Proteomes" id="UP000320176">
    <property type="component" value="Unassembled WGS sequence"/>
</dbReference>
<keyword evidence="2" id="KW-0560">Oxidoreductase</keyword>
<evidence type="ECO:0000313" key="2">
    <source>
        <dbReference type="EMBL" id="TWT93276.1"/>
    </source>
</evidence>
<dbReference type="InterPro" id="IPR058240">
    <property type="entry name" value="rSAM_sf"/>
</dbReference>
<comment type="caution">
    <text evidence="2">The sequence shown here is derived from an EMBL/GenBank/DDBJ whole genome shotgun (WGS) entry which is preliminary data.</text>
</comment>
<dbReference type="GO" id="GO:0051989">
    <property type="term" value="F:coproporphyrinogen dehydrogenase activity"/>
    <property type="evidence" value="ECO:0007669"/>
    <property type="project" value="UniProtKB-EC"/>
</dbReference>
<dbReference type="SFLD" id="SFLDS00029">
    <property type="entry name" value="Radical_SAM"/>
    <property type="match status" value="1"/>
</dbReference>
<reference evidence="2 3" key="1">
    <citation type="submission" date="2019-02" db="EMBL/GenBank/DDBJ databases">
        <title>Deep-cultivation of Planctomycetes and their phenomic and genomic characterization uncovers novel biology.</title>
        <authorList>
            <person name="Wiegand S."/>
            <person name="Jogler M."/>
            <person name="Boedeker C."/>
            <person name="Pinto D."/>
            <person name="Vollmers J."/>
            <person name="Rivas-Marin E."/>
            <person name="Kohn T."/>
            <person name="Peeters S.H."/>
            <person name="Heuer A."/>
            <person name="Rast P."/>
            <person name="Oberbeckmann S."/>
            <person name="Bunk B."/>
            <person name="Jeske O."/>
            <person name="Meyerdierks A."/>
            <person name="Storesund J.E."/>
            <person name="Kallscheuer N."/>
            <person name="Luecker S."/>
            <person name="Lage O.M."/>
            <person name="Pohl T."/>
            <person name="Merkel B.J."/>
            <person name="Hornburger P."/>
            <person name="Mueller R.-W."/>
            <person name="Bruemmer F."/>
            <person name="Labrenz M."/>
            <person name="Spormann A.M."/>
            <person name="Op Den Camp H."/>
            <person name="Overmann J."/>
            <person name="Amann R."/>
            <person name="Jetten M.S.M."/>
            <person name="Mascher T."/>
            <person name="Medema M.H."/>
            <person name="Devos D.P."/>
            <person name="Kaster A.-K."/>
            <person name="Ovreas L."/>
            <person name="Rohde M."/>
            <person name="Galperin M.Y."/>
            <person name="Jogler C."/>
        </authorList>
    </citation>
    <scope>NUCLEOTIDE SEQUENCE [LARGE SCALE GENOMIC DNA]</scope>
    <source>
        <strain evidence="2 3">Pla52n</strain>
    </source>
</reference>
<dbReference type="SMART" id="SM00729">
    <property type="entry name" value="Elp3"/>
    <property type="match status" value="1"/>
</dbReference>
<dbReference type="PANTHER" id="PTHR13932:SF5">
    <property type="entry name" value="RADICAL S-ADENOSYL METHIONINE DOMAIN-CONTAINING PROTEIN 1, MITOCHONDRIAL"/>
    <property type="match status" value="1"/>
</dbReference>
<accession>A0A5C6A1I0</accession>
<dbReference type="GO" id="GO:0005737">
    <property type="term" value="C:cytoplasm"/>
    <property type="evidence" value="ECO:0007669"/>
    <property type="project" value="TreeGrafter"/>
</dbReference>
<dbReference type="SUPFAM" id="SSF102114">
    <property type="entry name" value="Radical SAM enzymes"/>
    <property type="match status" value="1"/>
</dbReference>
<dbReference type="InterPro" id="IPR023404">
    <property type="entry name" value="rSAM_horseshoe"/>
</dbReference>
<dbReference type="EMBL" id="SJPN01000009">
    <property type="protein sequence ID" value="TWT93276.1"/>
    <property type="molecule type" value="Genomic_DNA"/>
</dbReference>
<dbReference type="GO" id="GO:0006779">
    <property type="term" value="P:porphyrin-containing compound biosynthetic process"/>
    <property type="evidence" value="ECO:0007669"/>
    <property type="project" value="TreeGrafter"/>
</dbReference>
<dbReference type="SFLD" id="SFLDG01065">
    <property type="entry name" value="anaerobic_coproporphyrinogen-I"/>
    <property type="match status" value="1"/>
</dbReference>
<name>A0A5C6A1I0_9BACT</name>
<sequence>MSSVDSENKTEVGSYFISNYPPYSQWKKEQLPAVETALHTDAAESTPLGLYLHIPFCRKRCKFCYFKVFTDVNAAEVQRYVDALCNEISLVSQLPVMGQRPFRFVYFGGGTPSFLSPKQLTKLADRLREHITWDGAEEVTFECEPGTLSETKVKTLRDVMGVTRLSLGVENFSDALLEENGRAHLSKQVFNAWEWITAANFPNVNIDLISGMVGETWDNWRENVRRTLELSPESVTIYQMELPFNTVYSKDILDKHSDSPVADWATKRAWVDYAFNEFMAAGYSVSSAYTVVKDPNKVNFSYRDNLWLGADLLATGIASFGHASGVHYQNIAELELYLSTIESGKLPLGRGFVPTDHQRLIREMILLLKRGYLDVDHFRNKFGVDIVAHWQAEWDRYVNEGWATIQDNTIRLTRYGLLRVDAMLPAFFEPEHQNVRYT</sequence>
<evidence type="ECO:0000313" key="3">
    <source>
        <dbReference type="Proteomes" id="UP000320176"/>
    </source>
</evidence>
<keyword evidence="3" id="KW-1185">Reference proteome</keyword>
<dbReference type="CDD" id="cd01335">
    <property type="entry name" value="Radical_SAM"/>
    <property type="match status" value="1"/>
</dbReference>
<dbReference type="Gene3D" id="3.80.30.20">
    <property type="entry name" value="tm_1862 like domain"/>
    <property type="match status" value="1"/>
</dbReference>
<dbReference type="InterPro" id="IPR034505">
    <property type="entry name" value="Coproporphyrinogen-III_oxidase"/>
</dbReference>
<organism evidence="2 3">
    <name type="scientific">Stieleria varia</name>
    <dbReference type="NCBI Taxonomy" id="2528005"/>
    <lineage>
        <taxon>Bacteria</taxon>
        <taxon>Pseudomonadati</taxon>
        <taxon>Planctomycetota</taxon>
        <taxon>Planctomycetia</taxon>
        <taxon>Pirellulales</taxon>
        <taxon>Pirellulaceae</taxon>
        <taxon>Stieleria</taxon>
    </lineage>
</organism>
<gene>
    <name evidence="2" type="primary">hemN_3</name>
    <name evidence="2" type="ORF">Pla52n_59360</name>
</gene>
<dbReference type="RefSeq" id="WP_146522894.1">
    <property type="nucleotide sequence ID" value="NZ_CP151726.1"/>
</dbReference>